<reference evidence="3" key="2">
    <citation type="submission" date="2015-01" db="EMBL/GenBank/DDBJ databases">
        <title>Evolutionary Origins and Diversification of the Mycorrhizal Mutualists.</title>
        <authorList>
            <consortium name="DOE Joint Genome Institute"/>
            <consortium name="Mycorrhizal Genomics Consortium"/>
            <person name="Kohler A."/>
            <person name="Kuo A."/>
            <person name="Nagy L.G."/>
            <person name="Floudas D."/>
            <person name="Copeland A."/>
            <person name="Barry K.W."/>
            <person name="Cichocki N."/>
            <person name="Veneault-Fourrey C."/>
            <person name="LaButti K."/>
            <person name="Lindquist E.A."/>
            <person name="Lipzen A."/>
            <person name="Lundell T."/>
            <person name="Morin E."/>
            <person name="Murat C."/>
            <person name="Riley R."/>
            <person name="Ohm R."/>
            <person name="Sun H."/>
            <person name="Tunlid A."/>
            <person name="Henrissat B."/>
            <person name="Grigoriev I.V."/>
            <person name="Hibbett D.S."/>
            <person name="Martin F."/>
        </authorList>
    </citation>
    <scope>NUCLEOTIDE SEQUENCE [LARGE SCALE GENOMIC DNA]</scope>
    <source>
        <strain evidence="3">Foug A</strain>
    </source>
</reference>
<feature type="compositionally biased region" description="Basic and acidic residues" evidence="1">
    <location>
        <begin position="1"/>
        <end position="13"/>
    </location>
</feature>
<keyword evidence="3" id="KW-1185">Reference proteome</keyword>
<dbReference type="InParanoid" id="A0A0C3DQP3"/>
<name>A0A0C3DQP3_9AGAM</name>
<feature type="region of interest" description="Disordered" evidence="1">
    <location>
        <begin position="1"/>
        <end position="26"/>
    </location>
</feature>
<reference evidence="2 3" key="1">
    <citation type="submission" date="2014-04" db="EMBL/GenBank/DDBJ databases">
        <authorList>
            <consortium name="DOE Joint Genome Institute"/>
            <person name="Kuo A."/>
            <person name="Kohler A."/>
            <person name="Nagy L.G."/>
            <person name="Floudas D."/>
            <person name="Copeland A."/>
            <person name="Barry K.W."/>
            <person name="Cichocki N."/>
            <person name="Veneault-Fourrey C."/>
            <person name="LaButti K."/>
            <person name="Lindquist E.A."/>
            <person name="Lipzen A."/>
            <person name="Lundell T."/>
            <person name="Morin E."/>
            <person name="Murat C."/>
            <person name="Sun H."/>
            <person name="Tunlid A."/>
            <person name="Henrissat B."/>
            <person name="Grigoriev I.V."/>
            <person name="Hibbett D.S."/>
            <person name="Martin F."/>
            <person name="Nordberg H.P."/>
            <person name="Cantor M.N."/>
            <person name="Hua S.X."/>
        </authorList>
    </citation>
    <scope>NUCLEOTIDE SEQUENCE [LARGE SCALE GENOMIC DNA]</scope>
    <source>
        <strain evidence="2 3">Foug A</strain>
    </source>
</reference>
<accession>A0A0C3DQP3</accession>
<organism evidence="2 3">
    <name type="scientific">Scleroderma citrinum Foug A</name>
    <dbReference type="NCBI Taxonomy" id="1036808"/>
    <lineage>
        <taxon>Eukaryota</taxon>
        <taxon>Fungi</taxon>
        <taxon>Dikarya</taxon>
        <taxon>Basidiomycota</taxon>
        <taxon>Agaricomycotina</taxon>
        <taxon>Agaricomycetes</taxon>
        <taxon>Agaricomycetidae</taxon>
        <taxon>Boletales</taxon>
        <taxon>Sclerodermatineae</taxon>
        <taxon>Sclerodermataceae</taxon>
        <taxon>Scleroderma</taxon>
    </lineage>
</organism>
<dbReference type="HOGENOM" id="CLU_2122546_0_0_1"/>
<protein>
    <submittedName>
        <fullName evidence="2">Uncharacterized protein</fullName>
    </submittedName>
</protein>
<evidence type="ECO:0000313" key="2">
    <source>
        <dbReference type="EMBL" id="KIM58316.1"/>
    </source>
</evidence>
<proteinExistence type="predicted"/>
<dbReference type="Proteomes" id="UP000053989">
    <property type="component" value="Unassembled WGS sequence"/>
</dbReference>
<evidence type="ECO:0000256" key="1">
    <source>
        <dbReference type="SAM" id="MobiDB-lite"/>
    </source>
</evidence>
<dbReference type="AlphaFoldDB" id="A0A0C3DQP3"/>
<evidence type="ECO:0000313" key="3">
    <source>
        <dbReference type="Proteomes" id="UP000053989"/>
    </source>
</evidence>
<sequence length="114" mass="11757">MDERDAELARKNDGVGGVDAEGQNNPMWEADKEVDLGTFVGGGGASTYPKRAAIREVSEASGVHDGPLSLTCIANGSPGDGLEELTMFSCKGCLGGASLVRVIVTCVTVQESLL</sequence>
<gene>
    <name evidence="2" type="ORF">SCLCIDRAFT_1218661</name>
</gene>
<dbReference type="EMBL" id="KN822087">
    <property type="protein sequence ID" value="KIM58316.1"/>
    <property type="molecule type" value="Genomic_DNA"/>
</dbReference>